<name>A0A1I7ZBQ7_9BILA</name>
<accession>A0A1I7ZBQ7</accession>
<sequence length="131" mass="14622">MFVSAPPILAHADDGNAPTRQNVIATYALVPFVWKTITAQHVAAVSEKHSPPPQVPRLRKDESQVGSGPPLGHSSFQQQLARLRRQEVFRAFGRYRFGTADKCDGGRWSRRTTFPFKADVSTLSLITMTMR</sequence>
<organism evidence="2 3">
    <name type="scientific">Steinernema glaseri</name>
    <dbReference type="NCBI Taxonomy" id="37863"/>
    <lineage>
        <taxon>Eukaryota</taxon>
        <taxon>Metazoa</taxon>
        <taxon>Ecdysozoa</taxon>
        <taxon>Nematoda</taxon>
        <taxon>Chromadorea</taxon>
        <taxon>Rhabditida</taxon>
        <taxon>Tylenchina</taxon>
        <taxon>Panagrolaimomorpha</taxon>
        <taxon>Strongyloidoidea</taxon>
        <taxon>Steinernematidae</taxon>
        <taxon>Steinernema</taxon>
    </lineage>
</organism>
<reference evidence="3" key="1">
    <citation type="submission" date="2016-11" db="UniProtKB">
        <authorList>
            <consortium name="WormBaseParasite"/>
        </authorList>
    </citation>
    <scope>IDENTIFICATION</scope>
</reference>
<protein>
    <submittedName>
        <fullName evidence="3">Secreted protein</fullName>
    </submittedName>
</protein>
<keyword evidence="2" id="KW-1185">Reference proteome</keyword>
<feature type="region of interest" description="Disordered" evidence="1">
    <location>
        <begin position="44"/>
        <end position="75"/>
    </location>
</feature>
<dbReference type="AlphaFoldDB" id="A0A1I7ZBQ7"/>
<dbReference type="Proteomes" id="UP000095287">
    <property type="component" value="Unplaced"/>
</dbReference>
<evidence type="ECO:0000256" key="1">
    <source>
        <dbReference type="SAM" id="MobiDB-lite"/>
    </source>
</evidence>
<dbReference type="WBParaSite" id="L893_g24745.t1">
    <property type="protein sequence ID" value="L893_g24745.t1"/>
    <property type="gene ID" value="L893_g24745"/>
</dbReference>
<evidence type="ECO:0000313" key="2">
    <source>
        <dbReference type="Proteomes" id="UP000095287"/>
    </source>
</evidence>
<proteinExistence type="predicted"/>
<evidence type="ECO:0000313" key="3">
    <source>
        <dbReference type="WBParaSite" id="L893_g24745.t1"/>
    </source>
</evidence>